<comment type="similarity">
    <text evidence="2">Belongs to the bacterial solute-binding protein 1 family.</text>
</comment>
<dbReference type="InterPro" id="IPR050490">
    <property type="entry name" value="Bact_solute-bd_prot1"/>
</dbReference>
<comment type="subunit">
    <text evidence="3">The complex is composed of two ATP-binding proteins (UgpC), two transmembrane proteins (UgpA and UgpE) and a solute-binding protein (UgpB).</text>
</comment>
<dbReference type="PANTHER" id="PTHR43649:SF31">
    <property type="entry name" value="SN-GLYCEROL-3-PHOSPHATE-BINDING PERIPLASMIC PROTEIN UGPB"/>
    <property type="match status" value="1"/>
</dbReference>
<dbReference type="InterPro" id="IPR006061">
    <property type="entry name" value="SBP_1_CS"/>
</dbReference>
<sequence>MKRIRLAKTALLVASLISTSAMAQERTQIPFWNAMTGSLQTTLQKIVKEFNESQNKYEVESIPKGSYENTLTATIASVRSHTSPVLTQVYDAGTVTMMSAGDRVYYPVQQLFKDTGTKLNKANFIPATRSYYSNGEGEMISMPFNSSTPVLYYNKDWFKKAGITTAPKTWQEFKQDAQKLVEVKGAPQCGSTTTYFMWVMFENFSAIQNIPYGNNENGFNGNSTELLPKPNYYVEQMALLNNMNKTHAFQYKGRDGAATSYFQNGSCGMLIDSSGSYGQLKNGAKFELGVTSLPYWASAVGNKPYKGIIGGASIWALKGHSEAQYKGAAAFLKFLTSDKIQAQWAKATGYVTVTKSAEKYLASTGYFKSHPGTKVAYDQLSRDRVAPKGDDNSRGMHLGYDPEIRNAGYNAVEAMFQGNITPKQAIEQLKEKGTQILQKFNSINS</sequence>
<evidence type="ECO:0000256" key="3">
    <source>
        <dbReference type="ARBA" id="ARBA00011557"/>
    </source>
</evidence>
<reference evidence="9" key="1">
    <citation type="submission" date="2021-11" db="EMBL/GenBank/DDBJ databases">
        <authorList>
            <person name="Rodrigo-Torres L."/>
            <person name="Arahal R. D."/>
            <person name="Lucena T."/>
        </authorList>
    </citation>
    <scope>NUCLEOTIDE SEQUENCE</scope>
    <source>
        <strain evidence="9">CECT 7928</strain>
    </source>
</reference>
<keyword evidence="10" id="KW-1185">Reference proteome</keyword>
<feature type="signal peptide" evidence="8">
    <location>
        <begin position="1"/>
        <end position="23"/>
    </location>
</feature>
<dbReference type="PANTHER" id="PTHR43649">
    <property type="entry name" value="ARABINOSE-BINDING PROTEIN-RELATED"/>
    <property type="match status" value="1"/>
</dbReference>
<protein>
    <recommendedName>
        <fullName evidence="4">sn-glycerol-3-phosphate-binding periplasmic protein UgpB</fullName>
    </recommendedName>
</protein>
<dbReference type="RefSeq" id="WP_237361123.1">
    <property type="nucleotide sequence ID" value="NZ_CAKLDM010000002.1"/>
</dbReference>
<accession>A0ABM9A3B8</accession>
<keyword evidence="7" id="KW-0574">Periplasm</keyword>
<dbReference type="PROSITE" id="PS01037">
    <property type="entry name" value="SBP_BACTERIAL_1"/>
    <property type="match status" value="1"/>
</dbReference>
<comment type="subcellular location">
    <subcellularLocation>
        <location evidence="1">Periplasm</location>
    </subcellularLocation>
</comment>
<evidence type="ECO:0000256" key="1">
    <source>
        <dbReference type="ARBA" id="ARBA00004418"/>
    </source>
</evidence>
<dbReference type="EMBL" id="CAKLDM010000002">
    <property type="protein sequence ID" value="CAH0538965.1"/>
    <property type="molecule type" value="Genomic_DNA"/>
</dbReference>
<dbReference type="Pfam" id="PF01547">
    <property type="entry name" value="SBP_bac_1"/>
    <property type="match status" value="1"/>
</dbReference>
<comment type="caution">
    <text evidence="9">The sequence shown here is derived from an EMBL/GenBank/DDBJ whole genome shotgun (WGS) entry which is preliminary data.</text>
</comment>
<organism evidence="9 10">
    <name type="scientific">Vibrio marisflavi CECT 7928</name>
    <dbReference type="NCBI Taxonomy" id="634439"/>
    <lineage>
        <taxon>Bacteria</taxon>
        <taxon>Pseudomonadati</taxon>
        <taxon>Pseudomonadota</taxon>
        <taxon>Gammaproteobacteria</taxon>
        <taxon>Vibrionales</taxon>
        <taxon>Vibrionaceae</taxon>
        <taxon>Vibrio</taxon>
    </lineage>
</organism>
<evidence type="ECO:0000256" key="2">
    <source>
        <dbReference type="ARBA" id="ARBA00008520"/>
    </source>
</evidence>
<evidence type="ECO:0000256" key="5">
    <source>
        <dbReference type="ARBA" id="ARBA00022448"/>
    </source>
</evidence>
<evidence type="ECO:0000256" key="6">
    <source>
        <dbReference type="ARBA" id="ARBA00022729"/>
    </source>
</evidence>
<dbReference type="SUPFAM" id="SSF53850">
    <property type="entry name" value="Periplasmic binding protein-like II"/>
    <property type="match status" value="1"/>
</dbReference>
<dbReference type="Gene3D" id="3.40.190.10">
    <property type="entry name" value="Periplasmic binding protein-like II"/>
    <property type="match status" value="2"/>
</dbReference>
<feature type="chain" id="PRO_5045513374" description="sn-glycerol-3-phosphate-binding periplasmic protein UgpB" evidence="8">
    <location>
        <begin position="24"/>
        <end position="445"/>
    </location>
</feature>
<dbReference type="InterPro" id="IPR006059">
    <property type="entry name" value="SBP"/>
</dbReference>
<proteinExistence type="inferred from homology"/>
<evidence type="ECO:0000313" key="9">
    <source>
        <dbReference type="EMBL" id="CAH0538965.1"/>
    </source>
</evidence>
<evidence type="ECO:0000256" key="8">
    <source>
        <dbReference type="SAM" id="SignalP"/>
    </source>
</evidence>
<evidence type="ECO:0000256" key="7">
    <source>
        <dbReference type="ARBA" id="ARBA00022764"/>
    </source>
</evidence>
<name>A0ABM9A3B8_9VIBR</name>
<evidence type="ECO:0000313" key="10">
    <source>
        <dbReference type="Proteomes" id="UP000838748"/>
    </source>
</evidence>
<dbReference type="Proteomes" id="UP000838748">
    <property type="component" value="Unassembled WGS sequence"/>
</dbReference>
<keyword evidence="5" id="KW-0813">Transport</keyword>
<gene>
    <name evidence="9" type="primary">ugpB</name>
    <name evidence="9" type="ORF">VMF7928_01795</name>
</gene>
<dbReference type="CDD" id="cd14748">
    <property type="entry name" value="PBP2_UgpB"/>
    <property type="match status" value="1"/>
</dbReference>
<keyword evidence="6 8" id="KW-0732">Signal</keyword>
<evidence type="ECO:0000256" key="4">
    <source>
        <dbReference type="ARBA" id="ARBA00017470"/>
    </source>
</evidence>